<keyword evidence="1 2" id="KW-0238">DNA-binding</keyword>
<dbReference type="GO" id="GO:0003700">
    <property type="term" value="F:DNA-binding transcription factor activity"/>
    <property type="evidence" value="ECO:0007669"/>
    <property type="project" value="TreeGrafter"/>
</dbReference>
<evidence type="ECO:0000313" key="4">
    <source>
        <dbReference type="EMBL" id="RAK24033.1"/>
    </source>
</evidence>
<feature type="domain" description="HTH tetR-type" evidence="3">
    <location>
        <begin position="24"/>
        <end position="84"/>
    </location>
</feature>
<sequence>MQQDSAKRQDVPRRRGRPVQIDAQTREAMVLDAVADLLGHSRLEDVSMAGIARKVGMSKRTLYAIFGSREELLGATFARIGRTIFRPLESRDHARPLCERLRKLLTINPMPQFEQAPLELLRAVVAEAPMYPGIAQQFDAEGRGALIGYITHEIESAADAGEIVLHGMTPFDAAELLADMVMGNALHHLLTPSETKSCDPYEEKCRRRDHAVDIFLHGLQPR</sequence>
<protein>
    <submittedName>
        <fullName evidence="4">TetR family transcriptional regulator</fullName>
    </submittedName>
</protein>
<accession>A0A327YSY4</accession>
<feature type="DNA-binding region" description="H-T-H motif" evidence="2">
    <location>
        <begin position="47"/>
        <end position="66"/>
    </location>
</feature>
<dbReference type="PANTHER" id="PTHR30055:SF146">
    <property type="entry name" value="HTH-TYPE TRANSCRIPTIONAL DUAL REGULATOR CECR"/>
    <property type="match status" value="1"/>
</dbReference>
<name>A0A327YSY4_9RHOB</name>
<dbReference type="PANTHER" id="PTHR30055">
    <property type="entry name" value="HTH-TYPE TRANSCRIPTIONAL REGULATOR RUTR"/>
    <property type="match status" value="1"/>
</dbReference>
<gene>
    <name evidence="4" type="ORF">ATI53_1001140</name>
</gene>
<evidence type="ECO:0000259" key="3">
    <source>
        <dbReference type="PROSITE" id="PS50977"/>
    </source>
</evidence>
<dbReference type="SUPFAM" id="SSF46689">
    <property type="entry name" value="Homeodomain-like"/>
    <property type="match status" value="1"/>
</dbReference>
<dbReference type="GO" id="GO:0000976">
    <property type="term" value="F:transcription cis-regulatory region binding"/>
    <property type="evidence" value="ECO:0007669"/>
    <property type="project" value="TreeGrafter"/>
</dbReference>
<dbReference type="Gene3D" id="1.10.357.10">
    <property type="entry name" value="Tetracycline Repressor, domain 2"/>
    <property type="match status" value="1"/>
</dbReference>
<dbReference type="InterPro" id="IPR036271">
    <property type="entry name" value="Tet_transcr_reg_TetR-rel_C_sf"/>
</dbReference>
<dbReference type="InterPro" id="IPR001647">
    <property type="entry name" value="HTH_TetR"/>
</dbReference>
<dbReference type="Proteomes" id="UP000249165">
    <property type="component" value="Unassembled WGS sequence"/>
</dbReference>
<dbReference type="InterPro" id="IPR050109">
    <property type="entry name" value="HTH-type_TetR-like_transc_reg"/>
</dbReference>
<dbReference type="Pfam" id="PF00440">
    <property type="entry name" value="TetR_N"/>
    <property type="match status" value="1"/>
</dbReference>
<evidence type="ECO:0000256" key="1">
    <source>
        <dbReference type="ARBA" id="ARBA00023125"/>
    </source>
</evidence>
<reference evidence="4 5" key="1">
    <citation type="submission" date="2018-06" db="EMBL/GenBank/DDBJ databases">
        <title>Genomic Encyclopedia of Archaeal and Bacterial Type Strains, Phase II (KMG-II): from individual species to whole genera.</title>
        <authorList>
            <person name="Goeker M."/>
        </authorList>
    </citation>
    <scope>NUCLEOTIDE SEQUENCE [LARGE SCALE GENOMIC DNA]</scope>
    <source>
        <strain evidence="4 5">DSM 22011</strain>
    </source>
</reference>
<comment type="caution">
    <text evidence="4">The sequence shown here is derived from an EMBL/GenBank/DDBJ whole genome shotgun (WGS) entry which is preliminary data.</text>
</comment>
<dbReference type="InterPro" id="IPR039536">
    <property type="entry name" value="TetR_C_Proteobacteria"/>
</dbReference>
<keyword evidence="5" id="KW-1185">Reference proteome</keyword>
<dbReference type="AlphaFoldDB" id="A0A327YSY4"/>
<evidence type="ECO:0000313" key="5">
    <source>
        <dbReference type="Proteomes" id="UP000249165"/>
    </source>
</evidence>
<dbReference type="EMBL" id="QLMG01000001">
    <property type="protein sequence ID" value="RAK24033.1"/>
    <property type="molecule type" value="Genomic_DNA"/>
</dbReference>
<dbReference type="RefSeq" id="WP_009506268.1">
    <property type="nucleotide sequence ID" value="NZ_LIGK01000002.1"/>
</dbReference>
<evidence type="ECO:0000256" key="2">
    <source>
        <dbReference type="PROSITE-ProRule" id="PRU00335"/>
    </source>
</evidence>
<proteinExistence type="predicted"/>
<organism evidence="4 5">
    <name type="scientific">Salipiger aestuarii</name>
    <dbReference type="NCBI Taxonomy" id="568098"/>
    <lineage>
        <taxon>Bacteria</taxon>
        <taxon>Pseudomonadati</taxon>
        <taxon>Pseudomonadota</taxon>
        <taxon>Alphaproteobacteria</taxon>
        <taxon>Rhodobacterales</taxon>
        <taxon>Roseobacteraceae</taxon>
        <taxon>Salipiger</taxon>
    </lineage>
</organism>
<dbReference type="SUPFAM" id="SSF48498">
    <property type="entry name" value="Tetracyclin repressor-like, C-terminal domain"/>
    <property type="match status" value="1"/>
</dbReference>
<dbReference type="InterPro" id="IPR009057">
    <property type="entry name" value="Homeodomain-like_sf"/>
</dbReference>
<dbReference type="PROSITE" id="PS50977">
    <property type="entry name" value="HTH_TETR_2"/>
    <property type="match status" value="1"/>
</dbReference>
<dbReference type="Pfam" id="PF14246">
    <property type="entry name" value="TetR_C_7"/>
    <property type="match status" value="1"/>
</dbReference>